<dbReference type="Pfam" id="PF07617">
    <property type="entry name" value="DUF1579"/>
    <property type="match status" value="1"/>
</dbReference>
<dbReference type="InterPro" id="IPR011473">
    <property type="entry name" value="DUF1579"/>
</dbReference>
<accession>A0ABQ4IYC1</accession>
<evidence type="ECO:0000313" key="3">
    <source>
        <dbReference type="Proteomes" id="UP000643165"/>
    </source>
</evidence>
<protein>
    <recommendedName>
        <fullName evidence="4">DUF1579 domain-containing protein</fullName>
    </recommendedName>
</protein>
<evidence type="ECO:0000256" key="1">
    <source>
        <dbReference type="SAM" id="MobiDB-lite"/>
    </source>
</evidence>
<feature type="region of interest" description="Disordered" evidence="1">
    <location>
        <begin position="1"/>
        <end position="22"/>
    </location>
</feature>
<sequence length="169" mass="19312">MLEERPVSDSAQQTPIPPQPAPELRRLDFLVGTWKLSGKTEVGPMGPPAELSGTETFEWLSGGYFLVHRWDCVIDMGAAGRIPDVGYEFFDFDPETRKYRTHYFSSFGPFNEEQSRYIGDFEDDRLVLVGPAKYVRQASDDRTIRYDCDFPTPDGTWVTFMHATLTRLS</sequence>
<name>A0ABQ4IYC1_9ACTN</name>
<gene>
    <name evidence="2" type="ORF">Vlu01_35520</name>
</gene>
<proteinExistence type="predicted"/>
<reference evidence="2 3" key="1">
    <citation type="submission" date="2021-01" db="EMBL/GenBank/DDBJ databases">
        <title>Whole genome shotgun sequence of Verrucosispora lutea NBRC 106530.</title>
        <authorList>
            <person name="Komaki H."/>
            <person name="Tamura T."/>
        </authorList>
    </citation>
    <scope>NUCLEOTIDE SEQUENCE [LARGE SCALE GENOMIC DNA]</scope>
    <source>
        <strain evidence="2 3">NBRC 106530</strain>
    </source>
</reference>
<comment type="caution">
    <text evidence="2">The sequence shown here is derived from an EMBL/GenBank/DDBJ whole genome shotgun (WGS) entry which is preliminary data.</text>
</comment>
<evidence type="ECO:0000313" key="2">
    <source>
        <dbReference type="EMBL" id="GIJ22928.1"/>
    </source>
</evidence>
<organism evidence="2 3">
    <name type="scientific">Micromonospora lutea</name>
    <dbReference type="NCBI Taxonomy" id="419825"/>
    <lineage>
        <taxon>Bacteria</taxon>
        <taxon>Bacillati</taxon>
        <taxon>Actinomycetota</taxon>
        <taxon>Actinomycetes</taxon>
        <taxon>Micromonosporales</taxon>
        <taxon>Micromonosporaceae</taxon>
        <taxon>Micromonospora</taxon>
    </lineage>
</organism>
<keyword evidence="3" id="KW-1185">Reference proteome</keyword>
<dbReference type="EMBL" id="BOPB01000020">
    <property type="protein sequence ID" value="GIJ22928.1"/>
    <property type="molecule type" value="Genomic_DNA"/>
</dbReference>
<dbReference type="Proteomes" id="UP000643165">
    <property type="component" value="Unassembled WGS sequence"/>
</dbReference>
<evidence type="ECO:0008006" key="4">
    <source>
        <dbReference type="Google" id="ProtNLM"/>
    </source>
</evidence>